<accession>A0A2D2DT41</accession>
<dbReference type="Proteomes" id="UP000229897">
    <property type="component" value="Chromosome"/>
</dbReference>
<dbReference type="RefSeq" id="WP_099880906.1">
    <property type="nucleotide sequence ID" value="NZ_CP024608.1"/>
</dbReference>
<proteinExistence type="predicted"/>
<evidence type="ECO:0000256" key="1">
    <source>
        <dbReference type="SAM" id="Phobius"/>
    </source>
</evidence>
<feature type="transmembrane region" description="Helical" evidence="1">
    <location>
        <begin position="448"/>
        <end position="474"/>
    </location>
</feature>
<keyword evidence="3" id="KW-1185">Reference proteome</keyword>
<keyword evidence="1" id="KW-1133">Transmembrane helix</keyword>
<dbReference type="AlphaFoldDB" id="A0A2D2DT41"/>
<reference evidence="2" key="1">
    <citation type="submission" date="2017-10" db="EMBL/GenBank/DDBJ databases">
        <title>Massilia psychrophilum sp. nov., a novel purple-pigmented bacterium isolated from Tianshan glacier, Xinjiang Municipality, China.</title>
        <authorList>
            <person name="Wang H."/>
        </authorList>
    </citation>
    <scope>NUCLEOTIDE SEQUENCE [LARGE SCALE GENOMIC DNA]</scope>
    <source>
        <strain evidence="2">B2</strain>
    </source>
</reference>
<evidence type="ECO:0000313" key="2">
    <source>
        <dbReference type="EMBL" id="ATQ78145.1"/>
    </source>
</evidence>
<name>A0A2D2DT41_9BURK</name>
<evidence type="ECO:0000313" key="3">
    <source>
        <dbReference type="Proteomes" id="UP000229897"/>
    </source>
</evidence>
<dbReference type="EMBL" id="CP024608">
    <property type="protein sequence ID" value="ATQ78145.1"/>
    <property type="molecule type" value="Genomic_DNA"/>
</dbReference>
<keyword evidence="1" id="KW-0812">Transmembrane</keyword>
<feature type="transmembrane region" description="Helical" evidence="1">
    <location>
        <begin position="486"/>
        <end position="504"/>
    </location>
</feature>
<dbReference type="OrthoDB" id="5438043at2"/>
<gene>
    <name evidence="2" type="ORF">CR152_29255</name>
</gene>
<protein>
    <submittedName>
        <fullName evidence="2">Uncharacterized protein</fullName>
    </submittedName>
</protein>
<sequence length="544" mass="58274">MLAGTLPYKTVAIGSRFQLVPDNLKWKFKTNIYAADGFSDGSDPIIEINRPTSTLAGKKITLSFAAATKADEDLIASYMPKPHLDGTPIQPHEFPTSLPGYLLRLKAQLRVDGELVAQTPGSFTMGSEVRQSNQFYNPSKAAWDGGADNDIVVGEYNAIGMDLQGNGAQQLKKQQARMEATHSKLKQFEQRPNDTTLIEGLTKEDVAGDLLQAGILAYFAKVNASNALDATISGNMKSYRLPSYGRFYTSVQPSYWFGIARNVSFPGMGIDVDYLFTQLESSNANASDKADHMRRIGAESSAAEHTIPEILARNAALPASHPAQPQGVSAVKALAVAAAQGQRIYALNSRNLSLHSTILQSLAIDQDVKSEIANALASGKEVTVHEKNIAISGWTGSGYLILDPQTGAGAYKIAGGGNGGEVIFQGGAALFALTQIMSFAFYGGTAIGLALVAGPVVVGITLLIAVVTLVAALATDPDKLWIQTELTKRLAIIVGLVQLGALAFALSPFLFFFVFIALLLYIALIIVTELGFNLRKNRPDWRYA</sequence>
<dbReference type="KEGG" id="mass:CR152_29255"/>
<feature type="transmembrane region" description="Helical" evidence="1">
    <location>
        <begin position="510"/>
        <end position="532"/>
    </location>
</feature>
<keyword evidence="1" id="KW-0472">Membrane</keyword>
<organism evidence="2 3">
    <name type="scientific">Massilia violaceinigra</name>
    <dbReference type="NCBI Taxonomy" id="2045208"/>
    <lineage>
        <taxon>Bacteria</taxon>
        <taxon>Pseudomonadati</taxon>
        <taxon>Pseudomonadota</taxon>
        <taxon>Betaproteobacteria</taxon>
        <taxon>Burkholderiales</taxon>
        <taxon>Oxalobacteraceae</taxon>
        <taxon>Telluria group</taxon>
        <taxon>Massilia</taxon>
    </lineage>
</organism>